<dbReference type="EMBL" id="JAMKOV010000005">
    <property type="protein sequence ID" value="KAI8039567.1"/>
    <property type="molecule type" value="Genomic_DNA"/>
</dbReference>
<dbReference type="GO" id="GO:0004867">
    <property type="term" value="F:serine-type endopeptidase inhibitor activity"/>
    <property type="evidence" value="ECO:0007669"/>
    <property type="project" value="UniProtKB-KW"/>
</dbReference>
<dbReference type="InterPro" id="IPR023796">
    <property type="entry name" value="Serpin_dom"/>
</dbReference>
<dbReference type="Gene3D" id="3.30.497.10">
    <property type="entry name" value="Antithrombin, subunit I, domain 2"/>
    <property type="match status" value="1"/>
</dbReference>
<evidence type="ECO:0000313" key="8">
    <source>
        <dbReference type="Proteomes" id="UP001059596"/>
    </source>
</evidence>
<dbReference type="PANTHER" id="PTHR11461:SF211">
    <property type="entry name" value="GH10112P-RELATED"/>
    <property type="match status" value="1"/>
</dbReference>
<evidence type="ECO:0000313" key="7">
    <source>
        <dbReference type="EMBL" id="KAI8039567.1"/>
    </source>
</evidence>
<dbReference type="InterPro" id="IPR036186">
    <property type="entry name" value="Serpin_sf"/>
</dbReference>
<evidence type="ECO:0000256" key="2">
    <source>
        <dbReference type="ARBA" id="ARBA00022690"/>
    </source>
</evidence>
<feature type="compositionally biased region" description="Basic and acidic residues" evidence="5">
    <location>
        <begin position="1"/>
        <end position="11"/>
    </location>
</feature>
<evidence type="ECO:0000256" key="4">
    <source>
        <dbReference type="RuleBase" id="RU000411"/>
    </source>
</evidence>
<accession>A0A9P9YME2</accession>
<dbReference type="Pfam" id="PF00079">
    <property type="entry name" value="Serpin"/>
    <property type="match status" value="1"/>
</dbReference>
<dbReference type="AlphaFoldDB" id="A0A9P9YME2"/>
<dbReference type="GO" id="GO:0005615">
    <property type="term" value="C:extracellular space"/>
    <property type="evidence" value="ECO:0007669"/>
    <property type="project" value="InterPro"/>
</dbReference>
<evidence type="ECO:0000256" key="5">
    <source>
        <dbReference type="SAM" id="MobiDB-lite"/>
    </source>
</evidence>
<evidence type="ECO:0000256" key="3">
    <source>
        <dbReference type="ARBA" id="ARBA00022900"/>
    </source>
</evidence>
<proteinExistence type="inferred from homology"/>
<comment type="similarity">
    <text evidence="1 4">Belongs to the serpin family.</text>
</comment>
<feature type="domain" description="Serpin" evidence="6">
    <location>
        <begin position="48"/>
        <end position="351"/>
    </location>
</feature>
<feature type="region of interest" description="Disordered" evidence="5">
    <location>
        <begin position="1"/>
        <end position="30"/>
    </location>
</feature>
<reference evidence="7" key="1">
    <citation type="journal article" date="2023" name="Genome Biol. Evol.">
        <title>Long-read-based Genome Assembly of Drosophila gunungcola Reveals Fewer Chemosensory Genes in Flower-breeding Species.</title>
        <authorList>
            <person name="Negi A."/>
            <person name="Liao B.Y."/>
            <person name="Yeh S.D."/>
        </authorList>
    </citation>
    <scope>NUCLEOTIDE SEQUENCE</scope>
    <source>
        <strain evidence="7">Sukarami</strain>
    </source>
</reference>
<sequence>MASAERSRDSWEANSPIQAEEADEVEETPEARRKWGGQYGDYNFAGLLYNHVASTLDGDQGFLISPLGISQALGLLLFAVGPKSAAEIDGLLFPKGANASGLRPRHFLQSGKLTYATVASLRPDVYIDPGFLTDAAELDSYVYRTHFARRDLKSLNTFLKSKSQGIDVNLQYLLDDYYPANRLLFFNVLEFEAQFSALLLILLPIRKASVQMVERRLSTVDVRKLRSRLNITLMNISLPKVEIRQLLQLREPLRKAGITTAFNKTTADLNAFRTELPLDDVIVFTKINIFSQGINVGTSNTTKSEQIAQQETDNERAFVREEKPLQFEALRPFIYAVVDSRHVYLMGRHIPTL</sequence>
<comment type="caution">
    <text evidence="7">The sequence shown here is derived from an EMBL/GenBank/DDBJ whole genome shotgun (WGS) entry which is preliminary data.</text>
</comment>
<dbReference type="InterPro" id="IPR042178">
    <property type="entry name" value="Serpin_sf_1"/>
</dbReference>
<dbReference type="PANTHER" id="PTHR11461">
    <property type="entry name" value="SERINE PROTEASE INHIBITOR, SERPIN"/>
    <property type="match status" value="1"/>
</dbReference>
<name>A0A9P9YME2_9MUSC</name>
<dbReference type="Proteomes" id="UP001059596">
    <property type="component" value="Unassembled WGS sequence"/>
</dbReference>
<dbReference type="SUPFAM" id="SSF56574">
    <property type="entry name" value="Serpins"/>
    <property type="match status" value="1"/>
</dbReference>
<dbReference type="InterPro" id="IPR000215">
    <property type="entry name" value="Serpin_fam"/>
</dbReference>
<keyword evidence="2" id="KW-0646">Protease inhibitor</keyword>
<protein>
    <recommendedName>
        <fullName evidence="6">Serpin domain-containing protein</fullName>
    </recommendedName>
</protein>
<keyword evidence="8" id="KW-1185">Reference proteome</keyword>
<evidence type="ECO:0000259" key="6">
    <source>
        <dbReference type="SMART" id="SM00093"/>
    </source>
</evidence>
<keyword evidence="3" id="KW-0722">Serine protease inhibitor</keyword>
<evidence type="ECO:0000256" key="1">
    <source>
        <dbReference type="ARBA" id="ARBA00009500"/>
    </source>
</evidence>
<organism evidence="7 8">
    <name type="scientific">Drosophila gunungcola</name>
    <name type="common">fruit fly</name>
    <dbReference type="NCBI Taxonomy" id="103775"/>
    <lineage>
        <taxon>Eukaryota</taxon>
        <taxon>Metazoa</taxon>
        <taxon>Ecdysozoa</taxon>
        <taxon>Arthropoda</taxon>
        <taxon>Hexapoda</taxon>
        <taxon>Insecta</taxon>
        <taxon>Pterygota</taxon>
        <taxon>Neoptera</taxon>
        <taxon>Endopterygota</taxon>
        <taxon>Diptera</taxon>
        <taxon>Brachycera</taxon>
        <taxon>Muscomorpha</taxon>
        <taxon>Ephydroidea</taxon>
        <taxon>Drosophilidae</taxon>
        <taxon>Drosophila</taxon>
        <taxon>Sophophora</taxon>
    </lineage>
</organism>
<dbReference type="SMART" id="SM00093">
    <property type="entry name" value="SERPIN"/>
    <property type="match status" value="1"/>
</dbReference>
<gene>
    <name evidence="7" type="ORF">M5D96_006981</name>
</gene>